<accession>A0A9W8LXK6</accession>
<feature type="compositionally biased region" description="Basic and acidic residues" evidence="1">
    <location>
        <begin position="39"/>
        <end position="50"/>
    </location>
</feature>
<organism evidence="2 3">
    <name type="scientific">Coemansia brasiliensis</name>
    <dbReference type="NCBI Taxonomy" id="2650707"/>
    <lineage>
        <taxon>Eukaryota</taxon>
        <taxon>Fungi</taxon>
        <taxon>Fungi incertae sedis</taxon>
        <taxon>Zoopagomycota</taxon>
        <taxon>Kickxellomycotina</taxon>
        <taxon>Kickxellomycetes</taxon>
        <taxon>Kickxellales</taxon>
        <taxon>Kickxellaceae</taxon>
        <taxon>Coemansia</taxon>
    </lineage>
</organism>
<reference evidence="2" key="1">
    <citation type="submission" date="2022-07" db="EMBL/GenBank/DDBJ databases">
        <title>Phylogenomic reconstructions and comparative analyses of Kickxellomycotina fungi.</title>
        <authorList>
            <person name="Reynolds N.K."/>
            <person name="Stajich J.E."/>
            <person name="Barry K."/>
            <person name="Grigoriev I.V."/>
            <person name="Crous P."/>
            <person name="Smith M.E."/>
        </authorList>
    </citation>
    <scope>NUCLEOTIDE SEQUENCE</scope>
    <source>
        <strain evidence="2">NRRL 1566</strain>
    </source>
</reference>
<evidence type="ECO:0000256" key="1">
    <source>
        <dbReference type="SAM" id="MobiDB-lite"/>
    </source>
</evidence>
<proteinExistence type="predicted"/>
<feature type="compositionally biased region" description="Polar residues" evidence="1">
    <location>
        <begin position="107"/>
        <end position="116"/>
    </location>
</feature>
<gene>
    <name evidence="2" type="ORF">IWW36_003048</name>
</gene>
<name>A0A9W8LXK6_9FUNG</name>
<dbReference type="OrthoDB" id="5563970at2759"/>
<evidence type="ECO:0000313" key="3">
    <source>
        <dbReference type="Proteomes" id="UP001139887"/>
    </source>
</evidence>
<keyword evidence="3" id="KW-1185">Reference proteome</keyword>
<dbReference type="AlphaFoldDB" id="A0A9W8LXK6"/>
<feature type="region of interest" description="Disordered" evidence="1">
    <location>
        <begin position="38"/>
        <end position="152"/>
    </location>
</feature>
<comment type="caution">
    <text evidence="2">The sequence shown here is derived from an EMBL/GenBank/DDBJ whole genome shotgun (WGS) entry which is preliminary data.</text>
</comment>
<feature type="compositionally biased region" description="Low complexity" evidence="1">
    <location>
        <begin position="129"/>
        <end position="146"/>
    </location>
</feature>
<dbReference type="Proteomes" id="UP001139887">
    <property type="component" value="Unassembled WGS sequence"/>
</dbReference>
<dbReference type="EMBL" id="JANBUW010000129">
    <property type="protein sequence ID" value="KAJ2848830.1"/>
    <property type="molecule type" value="Genomic_DNA"/>
</dbReference>
<sequence>MAYSRPLGQTFNQLNLNMYRLPEGQRGALRTTSLALAREASREDGQRRSGDSTYNPFKGIKRLYSGLRKHRRARESSPDKSLRKFYSTPVRGMGSDIVDSNEPRISGVTTHSCKTTQPRRRRSSGNELSDSTESTAASSGSASPSRASKHVRFTRSDPKVIDTYSPEEYDRRVADPWEFLTREKRDQIREEMREYATHEMKINDVYNTNSSVYCTLCWREACHCRALSKDIWRRAKSTSILRAGA</sequence>
<evidence type="ECO:0000313" key="2">
    <source>
        <dbReference type="EMBL" id="KAJ2848830.1"/>
    </source>
</evidence>
<protein>
    <submittedName>
        <fullName evidence="2">Uncharacterized protein</fullName>
    </submittedName>
</protein>